<reference evidence="8" key="1">
    <citation type="submission" date="2018-06" db="EMBL/GenBank/DDBJ databases">
        <authorList>
            <person name="Feng T."/>
            <person name="Jeon C.O."/>
        </authorList>
    </citation>
    <scope>NUCLEOTIDE SEQUENCE [LARGE SCALE GENOMIC DNA]</scope>
    <source>
        <strain evidence="8">S23</strain>
    </source>
</reference>
<dbReference type="GO" id="GO:0003700">
    <property type="term" value="F:DNA-binding transcription factor activity"/>
    <property type="evidence" value="ECO:0007669"/>
    <property type="project" value="TreeGrafter"/>
</dbReference>
<protein>
    <recommendedName>
        <fullName evidence="6">HTH tetR-type domain-containing protein</fullName>
    </recommendedName>
</protein>
<dbReference type="PANTHER" id="PTHR30055:SF240">
    <property type="entry name" value="HTH-TYPE TRANSCRIPTIONAL REGULATOR ACRR"/>
    <property type="match status" value="1"/>
</dbReference>
<evidence type="ECO:0000256" key="5">
    <source>
        <dbReference type="PROSITE-ProRule" id="PRU00335"/>
    </source>
</evidence>
<dbReference type="Proteomes" id="UP000255165">
    <property type="component" value="Unassembled WGS sequence"/>
</dbReference>
<dbReference type="RefSeq" id="WP_115215293.1">
    <property type="nucleotide sequence ID" value="NZ_QKWJ01000067.1"/>
</dbReference>
<dbReference type="InterPro" id="IPR013572">
    <property type="entry name" value="Tscrpt_reg_MAATS_C"/>
</dbReference>
<dbReference type="SUPFAM" id="SSF46689">
    <property type="entry name" value="Homeodomain-like"/>
    <property type="match status" value="1"/>
</dbReference>
<dbReference type="InterPro" id="IPR001647">
    <property type="entry name" value="HTH_TetR"/>
</dbReference>
<dbReference type="InterPro" id="IPR050109">
    <property type="entry name" value="HTH-type_TetR-like_transc_reg"/>
</dbReference>
<evidence type="ECO:0000256" key="4">
    <source>
        <dbReference type="ARBA" id="ARBA00023163"/>
    </source>
</evidence>
<dbReference type="Pfam" id="PF00440">
    <property type="entry name" value="TetR_N"/>
    <property type="match status" value="1"/>
</dbReference>
<evidence type="ECO:0000256" key="1">
    <source>
        <dbReference type="ARBA" id="ARBA00022491"/>
    </source>
</evidence>
<evidence type="ECO:0000313" key="8">
    <source>
        <dbReference type="Proteomes" id="UP000255165"/>
    </source>
</evidence>
<proteinExistence type="predicted"/>
<keyword evidence="8" id="KW-1185">Reference proteome</keyword>
<feature type="DNA-binding region" description="H-T-H motif" evidence="5">
    <location>
        <begin position="33"/>
        <end position="52"/>
    </location>
</feature>
<dbReference type="InterPro" id="IPR023772">
    <property type="entry name" value="DNA-bd_HTH_TetR-type_CS"/>
</dbReference>
<dbReference type="PRINTS" id="PR00455">
    <property type="entry name" value="HTHTETR"/>
</dbReference>
<evidence type="ECO:0000259" key="6">
    <source>
        <dbReference type="PROSITE" id="PS50977"/>
    </source>
</evidence>
<dbReference type="SUPFAM" id="SSF48498">
    <property type="entry name" value="Tetracyclin repressor-like, C-terminal domain"/>
    <property type="match status" value="1"/>
</dbReference>
<dbReference type="InterPro" id="IPR009057">
    <property type="entry name" value="Homeodomain-like_sf"/>
</dbReference>
<dbReference type="PROSITE" id="PS50977">
    <property type="entry name" value="HTH_TETR_2"/>
    <property type="match status" value="1"/>
</dbReference>
<name>A0A370NKY8_9BURK</name>
<evidence type="ECO:0000256" key="2">
    <source>
        <dbReference type="ARBA" id="ARBA00023015"/>
    </source>
</evidence>
<gene>
    <name evidence="7" type="ORF">DN412_32260</name>
</gene>
<dbReference type="PROSITE" id="PS01081">
    <property type="entry name" value="HTH_TETR_1"/>
    <property type="match status" value="1"/>
</dbReference>
<dbReference type="AlphaFoldDB" id="A0A370NKY8"/>
<feature type="domain" description="HTH tetR-type" evidence="6">
    <location>
        <begin position="10"/>
        <end position="70"/>
    </location>
</feature>
<keyword evidence="1" id="KW-0678">Repressor</keyword>
<dbReference type="Pfam" id="PF08361">
    <property type="entry name" value="TetR_C_2"/>
    <property type="match status" value="1"/>
</dbReference>
<dbReference type="Gene3D" id="1.10.357.10">
    <property type="entry name" value="Tetracycline Repressor, domain 2"/>
    <property type="match status" value="1"/>
</dbReference>
<dbReference type="GO" id="GO:0000976">
    <property type="term" value="F:transcription cis-regulatory region binding"/>
    <property type="evidence" value="ECO:0007669"/>
    <property type="project" value="TreeGrafter"/>
</dbReference>
<organism evidence="7 8">
    <name type="scientific">Cupriavidus lacunae</name>
    <dbReference type="NCBI Taxonomy" id="2666307"/>
    <lineage>
        <taxon>Bacteria</taxon>
        <taxon>Pseudomonadati</taxon>
        <taxon>Pseudomonadota</taxon>
        <taxon>Betaproteobacteria</taxon>
        <taxon>Burkholderiales</taxon>
        <taxon>Burkholderiaceae</taxon>
        <taxon>Cupriavidus</taxon>
    </lineage>
</organism>
<dbReference type="EMBL" id="QKWJ01000067">
    <property type="protein sequence ID" value="RDK06261.1"/>
    <property type="molecule type" value="Genomic_DNA"/>
</dbReference>
<evidence type="ECO:0000313" key="7">
    <source>
        <dbReference type="EMBL" id="RDK06261.1"/>
    </source>
</evidence>
<dbReference type="PANTHER" id="PTHR30055">
    <property type="entry name" value="HTH-TYPE TRANSCRIPTIONAL REGULATOR RUTR"/>
    <property type="match status" value="1"/>
</dbReference>
<evidence type="ECO:0000256" key="3">
    <source>
        <dbReference type="ARBA" id="ARBA00023125"/>
    </source>
</evidence>
<keyword evidence="3 5" id="KW-0238">DNA-binding</keyword>
<dbReference type="InterPro" id="IPR036271">
    <property type="entry name" value="Tet_transcr_reg_TetR-rel_C_sf"/>
</dbReference>
<comment type="caution">
    <text evidence="7">The sequence shown here is derived from an EMBL/GenBank/DDBJ whole genome shotgun (WGS) entry which is preliminary data.</text>
</comment>
<keyword evidence="4" id="KW-0804">Transcription</keyword>
<accession>A0A370NKY8</accession>
<keyword evidence="2" id="KW-0805">Transcription regulation</keyword>
<sequence length="207" mass="22311">MARRTALEADQTRLTIMCAAVQMFCSAGYARTTLEEIARLAGVTRGAVYWHFESKQRLLESVCHDAVEALEEAFSTESPSSPLQAMVATAEALFRTVVGQGDALNISALLFKWGRQGGSDIIRDQRIALSVRLRNHAGGCLEHAVAARLLPAGTNILTAAFAYEAYVFGIVESWLFEPSFDLAAQAGELAGKAVGLVGALQWHVANQ</sequence>